<evidence type="ECO:0000313" key="3">
    <source>
        <dbReference type="Proteomes" id="UP000294847"/>
    </source>
</evidence>
<sequence length="455" mass="50777">MPFHDFVIRRPGVLSGRISKPHVSSPGRQFSTPRLEKLDFPSKPQVNTEEPRQNIKVKIEPVDDCDGDYEPGTAAMGLSFHDDQQQSGSSSYENIHDDSKEFILPSIEQSPSPESLDTAVKQQELSSFFDLINGLRGGSGRGTPAKKKETPRKVTPRKATRPSTGQVVSLDSAVSFPAQYNSNLEWIIPKEVEDAYQELKDANQDSTKWTASEAELHKLLALRGYHPLLPGQWKRDFYGYNLDEVLFAPSDCQLPTVLRNVSTANASQFRATKALTGIFALSSRVADELKLSPEGGDKAAKLIETEIRQYLTWAEKDAGLEGVVYPTNVGVYRVYETERSLDVLVDEMDSLMHEWTAGYTEWYTQRNIKNVPQTLFGLFILQHLVLVLTNDVKKPTTPARCMAQLDLSRSDNRWLDHALNLAIPINIARDIKVFEVVGNSNFVPVTAVAVSDPDA</sequence>
<evidence type="ECO:0000313" key="2">
    <source>
        <dbReference type="EMBL" id="QBZ56699.1"/>
    </source>
</evidence>
<proteinExistence type="predicted"/>
<protein>
    <submittedName>
        <fullName evidence="2">Uncharacterized protein</fullName>
    </submittedName>
</protein>
<accession>A0A4P7N2S8</accession>
<dbReference type="Proteomes" id="UP000294847">
    <property type="component" value="Chromosome 2"/>
</dbReference>
<name>A0A4P7N2S8_PYROR</name>
<dbReference type="EMBL" id="CP034205">
    <property type="protein sequence ID" value="QBZ56699.1"/>
    <property type="molecule type" value="Genomic_DNA"/>
</dbReference>
<reference evidence="2 3" key="1">
    <citation type="journal article" date="2019" name="Mol. Biol. Evol.">
        <title>Blast fungal genomes show frequent chromosomal changes, gene gains and losses, and effector gene turnover.</title>
        <authorList>
            <person name="Gomez Luciano L.B."/>
            <person name="Jason Tsai I."/>
            <person name="Chuma I."/>
            <person name="Tosa Y."/>
            <person name="Chen Y.H."/>
            <person name="Li J.Y."/>
            <person name="Li M.Y."/>
            <person name="Jade Lu M.Y."/>
            <person name="Nakayashiki H."/>
            <person name="Li W.H."/>
        </authorList>
    </citation>
    <scope>NUCLEOTIDE SEQUENCE [LARGE SCALE GENOMIC DNA]</scope>
    <source>
        <strain evidence="2">MZ5-1-6</strain>
    </source>
</reference>
<feature type="region of interest" description="Disordered" evidence="1">
    <location>
        <begin position="133"/>
        <end position="166"/>
    </location>
</feature>
<feature type="region of interest" description="Disordered" evidence="1">
    <location>
        <begin position="18"/>
        <end position="64"/>
    </location>
</feature>
<organism evidence="2 3">
    <name type="scientific">Pyricularia oryzae</name>
    <name type="common">Rice blast fungus</name>
    <name type="synonym">Magnaporthe oryzae</name>
    <dbReference type="NCBI Taxonomy" id="318829"/>
    <lineage>
        <taxon>Eukaryota</taxon>
        <taxon>Fungi</taxon>
        <taxon>Dikarya</taxon>
        <taxon>Ascomycota</taxon>
        <taxon>Pezizomycotina</taxon>
        <taxon>Sordariomycetes</taxon>
        <taxon>Sordariomycetidae</taxon>
        <taxon>Magnaporthales</taxon>
        <taxon>Pyriculariaceae</taxon>
        <taxon>Pyricularia</taxon>
    </lineage>
</organism>
<feature type="compositionally biased region" description="Basic and acidic residues" evidence="1">
    <location>
        <begin position="49"/>
        <end position="61"/>
    </location>
</feature>
<dbReference type="AlphaFoldDB" id="A0A4P7N2S8"/>
<evidence type="ECO:0000256" key="1">
    <source>
        <dbReference type="SAM" id="MobiDB-lite"/>
    </source>
</evidence>
<gene>
    <name evidence="2" type="ORF">PoMZ_01612</name>
</gene>